<reference evidence="5" key="1">
    <citation type="submission" date="2017-09" db="EMBL/GenBank/DDBJ databases">
        <title>Depth-based differentiation of microbial function through sediment-hosted aquifers and enrichment of novel symbionts in the deep terrestrial subsurface.</title>
        <authorList>
            <person name="Probst A.J."/>
            <person name="Ladd B."/>
            <person name="Jarett J.K."/>
            <person name="Geller-Mcgrath D.E."/>
            <person name="Sieber C.M.K."/>
            <person name="Emerson J.B."/>
            <person name="Anantharaman K."/>
            <person name="Thomas B.C."/>
            <person name="Malmstrom R."/>
            <person name="Stieglmeier M."/>
            <person name="Klingl A."/>
            <person name="Woyke T."/>
            <person name="Ryan C.M."/>
            <person name="Banfield J.F."/>
        </authorList>
    </citation>
    <scope>NUCLEOTIDE SEQUENCE [LARGE SCALE GENOMIC DNA]</scope>
</reference>
<feature type="chain" id="PRO_5014870121" description="DUF11 domain-containing protein" evidence="2">
    <location>
        <begin position="28"/>
        <end position="236"/>
    </location>
</feature>
<sequence length="236" mass="25491">MKAIIKGFSTLILAIVMLGVFSSTSYAKQICTTQYGGGETCINIADNPDLEIDKTIYNPKSGEYESDIKSSGGSYPYIFESSDKIKFRITVKNVGDIEIKDINAYDALPAFLVYDSGDGDDRKDGKEVKFEIGDLKPDEKKSFTFKAKIENDGISPKSDKICLSNFVTAKGKRADDLKKSEDTADSANFCITLGKVLGTSKAKIAKLPTTGGENVFALGLSIGLVLVGYGIKKLSD</sequence>
<feature type="signal peptide" evidence="2">
    <location>
        <begin position="1"/>
        <end position="27"/>
    </location>
</feature>
<accession>A0A2M8EKW6</accession>
<protein>
    <recommendedName>
        <fullName evidence="3">DUF11 domain-containing protein</fullName>
    </recommendedName>
</protein>
<dbReference type="Pfam" id="PF01345">
    <property type="entry name" value="DUF11"/>
    <property type="match status" value="1"/>
</dbReference>
<keyword evidence="2" id="KW-0732">Signal</keyword>
<organism evidence="4 5">
    <name type="scientific">candidate division WWE3 bacterium CG_4_9_14_0_2_um_filter_35_11</name>
    <dbReference type="NCBI Taxonomy" id="1975077"/>
    <lineage>
        <taxon>Bacteria</taxon>
        <taxon>Katanobacteria</taxon>
    </lineage>
</organism>
<dbReference type="Proteomes" id="UP000229756">
    <property type="component" value="Unassembled WGS sequence"/>
</dbReference>
<evidence type="ECO:0000313" key="5">
    <source>
        <dbReference type="Proteomes" id="UP000229756"/>
    </source>
</evidence>
<dbReference type="InterPro" id="IPR001434">
    <property type="entry name" value="OmcB-like_DUF11"/>
</dbReference>
<feature type="domain" description="DUF11" evidence="3">
    <location>
        <begin position="82"/>
        <end position="185"/>
    </location>
</feature>
<gene>
    <name evidence="4" type="ORF">CO058_03570</name>
</gene>
<feature type="transmembrane region" description="Helical" evidence="1">
    <location>
        <begin position="215"/>
        <end position="231"/>
    </location>
</feature>
<comment type="caution">
    <text evidence="4">The sequence shown here is derived from an EMBL/GenBank/DDBJ whole genome shotgun (WGS) entry which is preliminary data.</text>
</comment>
<evidence type="ECO:0000259" key="3">
    <source>
        <dbReference type="Pfam" id="PF01345"/>
    </source>
</evidence>
<keyword evidence="1" id="KW-0472">Membrane</keyword>
<evidence type="ECO:0000256" key="2">
    <source>
        <dbReference type="SAM" id="SignalP"/>
    </source>
</evidence>
<keyword evidence="1" id="KW-0812">Transmembrane</keyword>
<keyword evidence="1" id="KW-1133">Transmembrane helix</keyword>
<proteinExistence type="predicted"/>
<evidence type="ECO:0000256" key="1">
    <source>
        <dbReference type="SAM" id="Phobius"/>
    </source>
</evidence>
<dbReference type="AlphaFoldDB" id="A0A2M8EKW6"/>
<name>A0A2M8EKW6_UNCKA</name>
<dbReference type="EMBL" id="PFSJ01000026">
    <property type="protein sequence ID" value="PJC23381.1"/>
    <property type="molecule type" value="Genomic_DNA"/>
</dbReference>
<evidence type="ECO:0000313" key="4">
    <source>
        <dbReference type="EMBL" id="PJC23381.1"/>
    </source>
</evidence>